<protein>
    <submittedName>
        <fullName evidence="3">PF09901 family protein</fullName>
    </submittedName>
</protein>
<gene>
    <name evidence="3" type="ORF">HMPREF1143_0382</name>
    <name evidence="2" type="ORF">HMPREF9630_00420</name>
</gene>
<dbReference type="HOGENOM" id="CLU_180137_0_0_9"/>
<dbReference type="AlphaFoldDB" id="J5UD06"/>
<dbReference type="PATRIC" id="fig|796939.3.peg.1023"/>
<dbReference type="RefSeq" id="WP_009527057.1">
    <property type="nucleotide sequence ID" value="NZ_ALNK01000027.1"/>
</dbReference>
<dbReference type="PIRSF" id="PIRSF037246">
    <property type="entry name" value="UCP037246"/>
    <property type="match status" value="1"/>
</dbReference>
<organism evidence="3 4">
    <name type="scientific">Peptoanaerobacter stomatis</name>
    <dbReference type="NCBI Taxonomy" id="796937"/>
    <lineage>
        <taxon>Bacteria</taxon>
        <taxon>Bacillati</taxon>
        <taxon>Bacillota</taxon>
        <taxon>Clostridia</taxon>
        <taxon>Peptostreptococcales</taxon>
        <taxon>Filifactoraceae</taxon>
        <taxon>Peptoanaerobacter</taxon>
    </lineage>
</organism>
<evidence type="ECO:0000313" key="3">
    <source>
        <dbReference type="EMBL" id="EJU21599.1"/>
    </source>
</evidence>
<evidence type="ECO:0000259" key="1">
    <source>
        <dbReference type="Pfam" id="PF02229"/>
    </source>
</evidence>
<feature type="domain" description="Transcriptional coactivator p15 (PC4) C-terminal" evidence="1">
    <location>
        <begin position="20"/>
        <end position="65"/>
    </location>
</feature>
<accession>V9HPM2</accession>
<comment type="caution">
    <text evidence="3">The sequence shown here is derived from an EMBL/GenBank/DDBJ whole genome shotgun (WGS) entry which is preliminary data.</text>
</comment>
<dbReference type="InterPro" id="IPR003173">
    <property type="entry name" value="PC4_C"/>
</dbReference>
<dbReference type="GO" id="GO:0006355">
    <property type="term" value="P:regulation of DNA-templated transcription"/>
    <property type="evidence" value="ECO:0007669"/>
    <property type="project" value="InterPro"/>
</dbReference>
<sequence length="73" mass="8458">MAKITFDIKESFGELSKAANGWTKELNLVSWNNREAKYDIRTWDEEHESMGKGITLDKEELIILKGILNNMEL</sequence>
<evidence type="ECO:0000313" key="2">
    <source>
        <dbReference type="EMBL" id="EHL17253.1"/>
    </source>
</evidence>
<dbReference type="Proteomes" id="UP000017818">
    <property type="component" value="Unassembled WGS sequence"/>
</dbReference>
<dbReference type="Pfam" id="PF02229">
    <property type="entry name" value="PC4"/>
    <property type="match status" value="1"/>
</dbReference>
<dbReference type="OrthoDB" id="7067273at2"/>
<dbReference type="EMBL" id="AFZF02000004">
    <property type="protein sequence ID" value="EHL17253.1"/>
    <property type="molecule type" value="Genomic_DNA"/>
</dbReference>
<dbReference type="GO" id="GO:0003677">
    <property type="term" value="F:DNA binding"/>
    <property type="evidence" value="ECO:0007669"/>
    <property type="project" value="InterPro"/>
</dbReference>
<reference evidence="2 5" key="1">
    <citation type="submission" date="2012-05" db="EMBL/GenBank/DDBJ databases">
        <title>The Genome Sequence of Eubacteriaceae bacterium CM2.</title>
        <authorList>
            <consortium name="The Broad Institute Genome Sequencing Platform"/>
            <person name="Earl A."/>
            <person name="Ward D."/>
            <person name="Feldgarden M."/>
            <person name="Gevers D."/>
            <person name="Sizova M."/>
            <person name="Hazen A."/>
            <person name="Epstein S."/>
            <person name="Walker B."/>
            <person name="Young S.K."/>
            <person name="Zeng Q."/>
            <person name="Gargeya S."/>
            <person name="Fitzgerald M."/>
            <person name="Haas B."/>
            <person name="Abouelleil A."/>
            <person name="Alvarado L."/>
            <person name="Arachchi H.M."/>
            <person name="Berlin A."/>
            <person name="Chapman S.B."/>
            <person name="Goldberg J."/>
            <person name="Griggs A."/>
            <person name="Gujja S."/>
            <person name="Hansen M."/>
            <person name="Howarth C."/>
            <person name="Imamovic A."/>
            <person name="Larimer J."/>
            <person name="McCowen C."/>
            <person name="Montmayeur A."/>
            <person name="Murphy C."/>
            <person name="Neiman D."/>
            <person name="Pearson M."/>
            <person name="Priest M."/>
            <person name="Roberts A."/>
            <person name="Saif S."/>
            <person name="Shea T."/>
            <person name="Sisk P."/>
            <person name="Sykes S."/>
            <person name="Wortman J."/>
            <person name="Nusbaum C."/>
            <person name="Birren B."/>
        </authorList>
    </citation>
    <scope>NUCLEOTIDE SEQUENCE [LARGE SCALE GENOMIC DNA]</scope>
    <source>
        <strain evidence="2 5">CM2</strain>
    </source>
</reference>
<reference evidence="3 4" key="2">
    <citation type="submission" date="2012-07" db="EMBL/GenBank/DDBJ databases">
        <authorList>
            <person name="Durkin A.S."/>
            <person name="McCorrison J."/>
            <person name="Torralba M."/>
            <person name="Gillis M."/>
            <person name="Methe B."/>
            <person name="Sutton G."/>
            <person name="Nelson K.E."/>
        </authorList>
    </citation>
    <scope>NUCLEOTIDE SEQUENCE [LARGE SCALE GENOMIC DNA]</scope>
    <source>
        <strain evidence="3 4">OBRC8</strain>
    </source>
</reference>
<accession>J5UD06</accession>
<proteinExistence type="predicted"/>
<dbReference type="Gene3D" id="2.30.31.70">
    <property type="match status" value="1"/>
</dbReference>
<evidence type="ECO:0000313" key="4">
    <source>
        <dbReference type="Proteomes" id="UP000005244"/>
    </source>
</evidence>
<keyword evidence="4" id="KW-1185">Reference proteome</keyword>
<dbReference type="InterPro" id="IPR017154">
    <property type="entry name" value="PC4-like"/>
</dbReference>
<name>J5UD06_9FIRM</name>
<dbReference type="EMBL" id="ALNK01000027">
    <property type="protein sequence ID" value="EJU21599.1"/>
    <property type="molecule type" value="Genomic_DNA"/>
</dbReference>
<dbReference type="Proteomes" id="UP000005244">
    <property type="component" value="Unassembled WGS sequence"/>
</dbReference>
<evidence type="ECO:0000313" key="5">
    <source>
        <dbReference type="Proteomes" id="UP000017818"/>
    </source>
</evidence>